<dbReference type="PANTHER" id="PTHR42865">
    <property type="entry name" value="PROTON/GLUTAMATE-ASPARTATE SYMPORTER"/>
    <property type="match status" value="1"/>
</dbReference>
<accession>A0A4R6BLK7</accession>
<name>A0A4R6BLK7_9STAP</name>
<dbReference type="FunFam" id="1.10.3860.10:FF:000001">
    <property type="entry name" value="C4-dicarboxylate transport protein"/>
    <property type="match status" value="1"/>
</dbReference>
<evidence type="ECO:0000256" key="1">
    <source>
        <dbReference type="ARBA" id="ARBA00004651"/>
    </source>
</evidence>
<dbReference type="GO" id="GO:0005886">
    <property type="term" value="C:plasma membrane"/>
    <property type="evidence" value="ECO:0007669"/>
    <property type="project" value="UniProtKB-SubCell"/>
</dbReference>
<dbReference type="Proteomes" id="UP000295328">
    <property type="component" value="Unassembled WGS sequence"/>
</dbReference>
<evidence type="ECO:0000256" key="3">
    <source>
        <dbReference type="ARBA" id="ARBA00022475"/>
    </source>
</evidence>
<gene>
    <name evidence="9" type="ORF">ERX37_00925</name>
</gene>
<dbReference type="InterPro" id="IPR018107">
    <property type="entry name" value="Na-dicarboxylate_symporter_CS"/>
</dbReference>
<reference evidence="9 10" key="1">
    <citation type="submission" date="2019-01" db="EMBL/GenBank/DDBJ databases">
        <title>Draft genome sequences of the type strains of six Macrococcus species.</title>
        <authorList>
            <person name="Mazhar S."/>
            <person name="Altermann E."/>
            <person name="Hill C."/>
            <person name="Mcauliffe O."/>
        </authorList>
    </citation>
    <scope>NUCLEOTIDE SEQUENCE [LARGE SCALE GENOMIC DNA]</scope>
    <source>
        <strain evidence="9 10">CCM4809</strain>
    </source>
</reference>
<keyword evidence="2" id="KW-0813">Transport</keyword>
<dbReference type="PRINTS" id="PR00173">
    <property type="entry name" value="EDTRNSPORT"/>
</dbReference>
<proteinExistence type="predicted"/>
<evidence type="ECO:0000256" key="8">
    <source>
        <dbReference type="SAM" id="Phobius"/>
    </source>
</evidence>
<organism evidence="9 10">
    <name type="scientific">Macrococcus hajekii</name>
    <dbReference type="NCBI Taxonomy" id="198482"/>
    <lineage>
        <taxon>Bacteria</taxon>
        <taxon>Bacillati</taxon>
        <taxon>Bacillota</taxon>
        <taxon>Bacilli</taxon>
        <taxon>Bacillales</taxon>
        <taxon>Staphylococcaceae</taxon>
        <taxon>Macrococcus</taxon>
    </lineage>
</organism>
<dbReference type="GO" id="GO:0006835">
    <property type="term" value="P:dicarboxylic acid transport"/>
    <property type="evidence" value="ECO:0007669"/>
    <property type="project" value="TreeGrafter"/>
</dbReference>
<feature type="transmembrane region" description="Helical" evidence="8">
    <location>
        <begin position="207"/>
        <end position="229"/>
    </location>
</feature>
<feature type="transmembrane region" description="Helical" evidence="8">
    <location>
        <begin position="235"/>
        <end position="257"/>
    </location>
</feature>
<dbReference type="SUPFAM" id="SSF118215">
    <property type="entry name" value="Proton glutamate symport protein"/>
    <property type="match status" value="1"/>
</dbReference>
<evidence type="ECO:0000256" key="4">
    <source>
        <dbReference type="ARBA" id="ARBA00022692"/>
    </source>
</evidence>
<keyword evidence="5" id="KW-0769">Symport</keyword>
<keyword evidence="4 8" id="KW-0812">Transmembrane</keyword>
<feature type="transmembrane region" description="Helical" evidence="8">
    <location>
        <begin position="52"/>
        <end position="72"/>
    </location>
</feature>
<evidence type="ECO:0000313" key="10">
    <source>
        <dbReference type="Proteomes" id="UP000295328"/>
    </source>
</evidence>
<comment type="caution">
    <text evidence="9">The sequence shown here is derived from an EMBL/GenBank/DDBJ whole genome shotgun (WGS) entry which is preliminary data.</text>
</comment>
<feature type="transmembrane region" description="Helical" evidence="8">
    <location>
        <begin position="84"/>
        <end position="106"/>
    </location>
</feature>
<dbReference type="AlphaFoldDB" id="A0A4R6BLK7"/>
<dbReference type="Gene3D" id="1.10.3860.10">
    <property type="entry name" value="Sodium:dicarboxylate symporter"/>
    <property type="match status" value="1"/>
</dbReference>
<comment type="subcellular location">
    <subcellularLocation>
        <location evidence="1">Cell membrane</location>
        <topology evidence="1">Multi-pass membrane protein</topology>
    </subcellularLocation>
</comment>
<dbReference type="InterPro" id="IPR036458">
    <property type="entry name" value="Na:dicarbo_symporter_sf"/>
</dbReference>
<feature type="transmembrane region" description="Helical" evidence="8">
    <location>
        <begin position="12"/>
        <end position="32"/>
    </location>
</feature>
<feature type="transmembrane region" description="Helical" evidence="8">
    <location>
        <begin position="362"/>
        <end position="384"/>
    </location>
</feature>
<feature type="transmembrane region" description="Helical" evidence="8">
    <location>
        <begin position="162"/>
        <end position="180"/>
    </location>
</feature>
<evidence type="ECO:0000256" key="6">
    <source>
        <dbReference type="ARBA" id="ARBA00022989"/>
    </source>
</evidence>
<evidence type="ECO:0000313" key="9">
    <source>
        <dbReference type="EMBL" id="TDM02683.1"/>
    </source>
</evidence>
<evidence type="ECO:0000256" key="7">
    <source>
        <dbReference type="ARBA" id="ARBA00023136"/>
    </source>
</evidence>
<keyword evidence="6 8" id="KW-1133">Transmembrane helix</keyword>
<keyword evidence="7 8" id="KW-0472">Membrane</keyword>
<dbReference type="InterPro" id="IPR001991">
    <property type="entry name" value="Na-dicarboxylate_symporter"/>
</dbReference>
<dbReference type="GO" id="GO:0015293">
    <property type="term" value="F:symporter activity"/>
    <property type="evidence" value="ECO:0007669"/>
    <property type="project" value="UniProtKB-KW"/>
</dbReference>
<feature type="transmembrane region" description="Helical" evidence="8">
    <location>
        <begin position="323"/>
        <end position="350"/>
    </location>
</feature>
<dbReference type="OrthoDB" id="9768885at2"/>
<dbReference type="Pfam" id="PF00375">
    <property type="entry name" value="SDF"/>
    <property type="match status" value="1"/>
</dbReference>
<dbReference type="PROSITE" id="PS00714">
    <property type="entry name" value="NA_DICARBOXYL_SYMP_2"/>
    <property type="match status" value="1"/>
</dbReference>
<protein>
    <submittedName>
        <fullName evidence="9">Cation:dicarboxylase symporter family transporter</fullName>
    </submittedName>
</protein>
<evidence type="ECO:0000256" key="2">
    <source>
        <dbReference type="ARBA" id="ARBA00022448"/>
    </source>
</evidence>
<keyword evidence="3" id="KW-1003">Cell membrane</keyword>
<dbReference type="EMBL" id="SCWE01000001">
    <property type="protein sequence ID" value="TDM02683.1"/>
    <property type="molecule type" value="Genomic_DNA"/>
</dbReference>
<evidence type="ECO:0000256" key="5">
    <source>
        <dbReference type="ARBA" id="ARBA00022847"/>
    </source>
</evidence>
<sequence length="430" mass="46589">MESIKKRRKGISLPTQILLALVLGVVVGILLYGQDDLKNYIQPFGDVFLHLIKMIVVPIVFCSLAISIAGAGDMKTVGRYGWKTLLYFEVITTVAIGLGIIFANVFKPGSGIDPTKLPKGDVSKYTTNAEAASSSTYGNHMIDTIVGIIPTNIIDSMAQGQLLPVIFFSVFFGLGIAAVGKRAEPVKLVLEGVLDVIFWMTNQIMKYAPIGVFAFMAVTVMTFGVSALIPLLKLTLVVVGAMIFFILVVLGGVAAICKINIFHLLRILKDELLLAFSTSSSETVLPSIMNKMEKFGAPKEIVSFVVPTGYTFNLDGSALYQSIAALFIAQMYGVQLSLTEQLILLLTLMLTSKGMAAVPGTSIVVLITTLTAMGLHPEGLALIIGIDRILDMSRTVVNVVGNALSTLVIAKWENRLDYEKGRKYYETYVK</sequence>
<dbReference type="PROSITE" id="PS00713">
    <property type="entry name" value="NA_DICARBOXYL_SYMP_1"/>
    <property type="match status" value="1"/>
</dbReference>
<keyword evidence="10" id="KW-1185">Reference proteome</keyword>
<dbReference type="PANTHER" id="PTHR42865:SF7">
    <property type="entry name" value="PROTON_GLUTAMATE-ASPARTATE SYMPORTER"/>
    <property type="match status" value="1"/>
</dbReference>